<evidence type="ECO:0000313" key="4">
    <source>
        <dbReference type="Proteomes" id="UP000292235"/>
    </source>
</evidence>
<dbReference type="PROSITE" id="PS51257">
    <property type="entry name" value="PROKAR_LIPOPROTEIN"/>
    <property type="match status" value="1"/>
</dbReference>
<feature type="region of interest" description="Disordered" evidence="1">
    <location>
        <begin position="21"/>
        <end position="65"/>
    </location>
</feature>
<evidence type="ECO:0000313" key="3">
    <source>
        <dbReference type="EMBL" id="QBI53062.1"/>
    </source>
</evidence>
<feature type="chain" id="PRO_5038873809" description="Lipoprotein" evidence="2">
    <location>
        <begin position="26"/>
        <end position="154"/>
    </location>
</feature>
<sequence length="154" mass="15513">MRGTERVIAAAAAAAVLSMAGCADGGDDPGGPPSTRPPTQDAGGSTAPSPEQASKGGMNGVWESRVADSGISTLVVEGDQVRTEGATACPGTLTPAESGSTARIRLDCDPPDPGHESGTAVLNAEDDHLIVNWEGSDGIPESFARTSQEPDIDE</sequence>
<dbReference type="KEGG" id="strr:EKD16_06320"/>
<name>A0A4V0ZJD1_9ACTN</name>
<evidence type="ECO:0000256" key="2">
    <source>
        <dbReference type="SAM" id="SignalP"/>
    </source>
</evidence>
<keyword evidence="4" id="KW-1185">Reference proteome</keyword>
<keyword evidence="2" id="KW-0732">Signal</keyword>
<dbReference type="RefSeq" id="WP_131097494.1">
    <property type="nucleotide sequence ID" value="NZ_CP036455.1"/>
</dbReference>
<organism evidence="3 4">
    <name type="scientific">Streptomonospora litoralis</name>
    <dbReference type="NCBI Taxonomy" id="2498135"/>
    <lineage>
        <taxon>Bacteria</taxon>
        <taxon>Bacillati</taxon>
        <taxon>Actinomycetota</taxon>
        <taxon>Actinomycetes</taxon>
        <taxon>Streptosporangiales</taxon>
        <taxon>Nocardiopsidaceae</taxon>
        <taxon>Streptomonospora</taxon>
    </lineage>
</organism>
<accession>A0A4V0ZJD1</accession>
<dbReference type="OrthoDB" id="3542846at2"/>
<dbReference type="AlphaFoldDB" id="A0A4V0ZJD1"/>
<evidence type="ECO:0008006" key="5">
    <source>
        <dbReference type="Google" id="ProtNLM"/>
    </source>
</evidence>
<feature type="region of interest" description="Disordered" evidence="1">
    <location>
        <begin position="134"/>
        <end position="154"/>
    </location>
</feature>
<protein>
    <recommendedName>
        <fullName evidence="5">Lipoprotein</fullName>
    </recommendedName>
</protein>
<gene>
    <name evidence="3" type="ORF">EKD16_06320</name>
</gene>
<reference evidence="3 4" key="1">
    <citation type="submission" date="2019-02" db="EMBL/GenBank/DDBJ databases">
        <authorList>
            <person name="Khodamoradi S."/>
            <person name="Hahnke R.L."/>
            <person name="Kaempfer P."/>
            <person name="Schumann P."/>
            <person name="Rohde M."/>
            <person name="Steinert M."/>
            <person name="Luzhetskyy A."/>
            <person name="Wink J."/>
            <person name="Ruckert C."/>
        </authorList>
    </citation>
    <scope>NUCLEOTIDE SEQUENCE [LARGE SCALE GENOMIC DNA]</scope>
    <source>
        <strain evidence="3 4">M2</strain>
    </source>
</reference>
<feature type="compositionally biased region" description="Polar residues" evidence="1">
    <location>
        <begin position="42"/>
        <end position="52"/>
    </location>
</feature>
<evidence type="ECO:0000256" key="1">
    <source>
        <dbReference type="SAM" id="MobiDB-lite"/>
    </source>
</evidence>
<feature type="signal peptide" evidence="2">
    <location>
        <begin position="1"/>
        <end position="25"/>
    </location>
</feature>
<feature type="region of interest" description="Disordered" evidence="1">
    <location>
        <begin position="80"/>
        <end position="103"/>
    </location>
</feature>
<dbReference type="Proteomes" id="UP000292235">
    <property type="component" value="Chromosome"/>
</dbReference>
<dbReference type="EMBL" id="CP036455">
    <property type="protein sequence ID" value="QBI53062.1"/>
    <property type="molecule type" value="Genomic_DNA"/>
</dbReference>
<proteinExistence type="predicted"/>
<feature type="compositionally biased region" description="Polar residues" evidence="1">
    <location>
        <begin position="144"/>
        <end position="154"/>
    </location>
</feature>